<evidence type="ECO:0000313" key="1">
    <source>
        <dbReference type="EMBL" id="QCG76109.1"/>
    </source>
</evidence>
<accession>A0A4Y5JUK8</accession>
<keyword evidence="2" id="KW-1185">Reference proteome</keyword>
<sequence>MNIAEIQKHKGIKHLDNLTLTELVSFVNSMHEATITEKIDGYYLCMGLDNIGLFTSREGKGGTRIYNISALEKTFKNVYHIMAHTLLEQNKDILIKSGLTVGDIYEIEVLYGKIPNVIEYDGINRIVFLRNLNGNSFDCVSTAMDNIRDCVELSIPVVNDNGVGFTEETNITEWEFSKLESIKLSNLNLQLDTILKDIVDFASSPSKIEGMTNLKSIELKVTSRLNSEKVTEDSKQLIKDNREYIFNKTKEFSSKLKERILNDISLKSNFGATFVEGYVIRTPSMQVKIVDKTLFTEVNEFYHMYSNALCRLATNDIISGQTSLFSETFIKVGKVLGNKNLGTVRRKQVNIDDRILNNIDKNVILGILSESINELDTFTKSYLNRYKDMEKVVYKSYMKYTFRYNDSVHTKTLEAISNLRNRLYNAKEIVSNSSSVKELFNKLASI</sequence>
<organism evidence="1 2">
    <name type="scientific">Pseudomonas phage vB_PaeM_PA5oct</name>
    <dbReference type="NCBI Taxonomy" id="2163605"/>
    <lineage>
        <taxon>Viruses</taxon>
        <taxon>Duplodnaviria</taxon>
        <taxon>Heunggongvirae</taxon>
        <taxon>Uroviricota</taxon>
        <taxon>Caudoviricetes</taxon>
        <taxon>Arenbergviridae</taxon>
        <taxon>Wroclawvirus</taxon>
        <taxon>Wroclawvirus PA5oct</taxon>
    </lineage>
</organism>
<dbReference type="EMBL" id="MK797984">
    <property type="protein sequence ID" value="QCG76109.1"/>
    <property type="molecule type" value="Genomic_DNA"/>
</dbReference>
<reference evidence="2" key="1">
    <citation type="journal article" date="2020" name="bioRxiv">
        <title>Integrative omics analysis of Pseudomonas aeruginosa virus PA5oct highlights the molecular complexity of jumbo phages.</title>
        <authorList>
            <person name="Lood C."/>
            <person name="Danis-Wlodarczyk K."/>
            <person name="Blasdel B.G."/>
            <person name="Jang H.B."/>
            <person name="Vandenheuvel D."/>
            <person name="Briers Y."/>
            <person name="Noben J.-P."/>
            <person name="van Noort V."/>
            <person name="Drulis-Kawa Z."/>
            <person name="Lavigne R."/>
        </authorList>
    </citation>
    <scope>NUCLEOTIDE SEQUENCE [LARGE SCALE GENOMIC DNA]</scope>
</reference>
<proteinExistence type="predicted"/>
<protein>
    <submittedName>
        <fullName evidence="1">Uncharacterized protein</fullName>
    </submittedName>
</protein>
<gene>
    <name evidence="1" type="ORF">EST35_0228</name>
</gene>
<dbReference type="Proteomes" id="UP000316733">
    <property type="component" value="Segment"/>
</dbReference>
<evidence type="ECO:0000313" key="2">
    <source>
        <dbReference type="Proteomes" id="UP000316733"/>
    </source>
</evidence>
<name>A0A4Y5JUK8_9CAUD</name>